<proteinExistence type="predicted"/>
<organism evidence="2 3">
    <name type="scientific">Novosphingobium aureum</name>
    <dbReference type="NCBI Taxonomy" id="2792964"/>
    <lineage>
        <taxon>Bacteria</taxon>
        <taxon>Pseudomonadati</taxon>
        <taxon>Pseudomonadota</taxon>
        <taxon>Alphaproteobacteria</taxon>
        <taxon>Sphingomonadales</taxon>
        <taxon>Sphingomonadaceae</taxon>
        <taxon>Novosphingobium</taxon>
    </lineage>
</organism>
<dbReference type="Proteomes" id="UP000617634">
    <property type="component" value="Unassembled WGS sequence"/>
</dbReference>
<name>A0A931HAX8_9SPHN</name>
<dbReference type="EMBL" id="JADZGI010000001">
    <property type="protein sequence ID" value="MBH0112472.1"/>
    <property type="molecule type" value="Genomic_DNA"/>
</dbReference>
<gene>
    <name evidence="2" type="ORF">I5E68_05830</name>
</gene>
<dbReference type="RefSeq" id="WP_197161935.1">
    <property type="nucleotide sequence ID" value="NZ_JADZGI010000001.1"/>
</dbReference>
<dbReference type="AlphaFoldDB" id="A0A931HAX8"/>
<feature type="region of interest" description="Disordered" evidence="1">
    <location>
        <begin position="1"/>
        <end position="54"/>
    </location>
</feature>
<sequence length="54" mass="5501">MATRPDDNPGETPVETPVPPIDPGEPTAPDEAPLPGPDFDQPDTGPAELPGEVG</sequence>
<keyword evidence="3" id="KW-1185">Reference proteome</keyword>
<evidence type="ECO:0000313" key="3">
    <source>
        <dbReference type="Proteomes" id="UP000617634"/>
    </source>
</evidence>
<accession>A0A931HAX8</accession>
<protein>
    <submittedName>
        <fullName evidence="2">Uncharacterized protein</fullName>
    </submittedName>
</protein>
<reference evidence="2" key="1">
    <citation type="submission" date="2020-11" db="EMBL/GenBank/DDBJ databases">
        <title>Novosphingobium aureum sp. nov., a marine bacterium isolated from sediment of a salt flat.</title>
        <authorList>
            <person name="Yoo Y."/>
            <person name="Kim J.-J."/>
        </authorList>
    </citation>
    <scope>NUCLEOTIDE SEQUENCE</scope>
    <source>
        <strain evidence="2">YJ-S2-02</strain>
    </source>
</reference>
<evidence type="ECO:0000256" key="1">
    <source>
        <dbReference type="SAM" id="MobiDB-lite"/>
    </source>
</evidence>
<evidence type="ECO:0000313" key="2">
    <source>
        <dbReference type="EMBL" id="MBH0112472.1"/>
    </source>
</evidence>
<comment type="caution">
    <text evidence="2">The sequence shown here is derived from an EMBL/GenBank/DDBJ whole genome shotgun (WGS) entry which is preliminary data.</text>
</comment>